<comment type="caution">
    <text evidence="2">The sequence shown here is derived from an EMBL/GenBank/DDBJ whole genome shotgun (WGS) entry which is preliminary data.</text>
</comment>
<dbReference type="AlphaFoldDB" id="A0A2S4KYM1"/>
<name>A0A2S4KYM1_9HYPO</name>
<feature type="compositionally biased region" description="Low complexity" evidence="1">
    <location>
        <begin position="216"/>
        <end position="231"/>
    </location>
</feature>
<evidence type="ECO:0000313" key="3">
    <source>
        <dbReference type="Proteomes" id="UP000237481"/>
    </source>
</evidence>
<feature type="compositionally biased region" description="Low complexity" evidence="1">
    <location>
        <begin position="86"/>
        <end position="129"/>
    </location>
</feature>
<feature type="compositionally biased region" description="Basic residues" evidence="1">
    <location>
        <begin position="162"/>
        <end position="174"/>
    </location>
</feature>
<sequence length="246" mass="27651">HASPLAVWQTLPHHHLPPPPASIHPPASRELQSPSKRPTRIFSISQPPPTLTQELDSATWREPRKTRRPTRLPPRPLPVDEDAPRRSPAVASRRPTCQPAVPVAAPRATTPRPRPTCQLVVPAAVPQAAARRRRVPLPKPTARPRPRAPLALASADGLASRTRARRRRRRPRPRARGDAPRPRSPWSPRPMMTRTLTSVATRSPWLMTRIGTSRMPQTTVRPTTTSTSPWSLERSPRTTWKNETRR</sequence>
<organism evidence="2 3">
    <name type="scientific">Tolypocladium paradoxum</name>
    <dbReference type="NCBI Taxonomy" id="94208"/>
    <lineage>
        <taxon>Eukaryota</taxon>
        <taxon>Fungi</taxon>
        <taxon>Dikarya</taxon>
        <taxon>Ascomycota</taxon>
        <taxon>Pezizomycotina</taxon>
        <taxon>Sordariomycetes</taxon>
        <taxon>Hypocreomycetidae</taxon>
        <taxon>Hypocreales</taxon>
        <taxon>Ophiocordycipitaceae</taxon>
        <taxon>Tolypocladium</taxon>
    </lineage>
</organism>
<accession>A0A2S4KYM1</accession>
<dbReference type="Proteomes" id="UP000237481">
    <property type="component" value="Unassembled WGS sequence"/>
</dbReference>
<keyword evidence="3" id="KW-1185">Reference proteome</keyword>
<protein>
    <submittedName>
        <fullName evidence="2">Uncharacterized protein</fullName>
    </submittedName>
</protein>
<evidence type="ECO:0000256" key="1">
    <source>
        <dbReference type="SAM" id="MobiDB-lite"/>
    </source>
</evidence>
<dbReference type="EMBL" id="PKSG01000454">
    <property type="protein sequence ID" value="POR35247.1"/>
    <property type="molecule type" value="Genomic_DNA"/>
</dbReference>
<feature type="compositionally biased region" description="Basic residues" evidence="1">
    <location>
        <begin position="130"/>
        <end position="146"/>
    </location>
</feature>
<feature type="compositionally biased region" description="Low complexity" evidence="1">
    <location>
        <begin position="148"/>
        <end position="161"/>
    </location>
</feature>
<evidence type="ECO:0000313" key="2">
    <source>
        <dbReference type="EMBL" id="POR35247.1"/>
    </source>
</evidence>
<feature type="region of interest" description="Disordered" evidence="1">
    <location>
        <begin position="1"/>
        <end position="246"/>
    </location>
</feature>
<gene>
    <name evidence="2" type="ORF">TPAR_04555</name>
</gene>
<proteinExistence type="predicted"/>
<reference evidence="2 3" key="1">
    <citation type="submission" date="2018-01" db="EMBL/GenBank/DDBJ databases">
        <title>Harnessing the power of phylogenomics to disentangle the directionality and signatures of interkingdom host jumping in the parasitic fungal genus Tolypocladium.</title>
        <authorList>
            <person name="Quandt C.A."/>
            <person name="Patterson W."/>
            <person name="Spatafora J.W."/>
        </authorList>
    </citation>
    <scope>NUCLEOTIDE SEQUENCE [LARGE SCALE GENOMIC DNA]</scope>
    <source>
        <strain evidence="2 3">NRBC 100945</strain>
    </source>
</reference>
<feature type="compositionally biased region" description="Basic and acidic residues" evidence="1">
    <location>
        <begin position="234"/>
        <end position="246"/>
    </location>
</feature>
<feature type="non-terminal residue" evidence="2">
    <location>
        <position position="1"/>
    </location>
</feature>